<dbReference type="Proteomes" id="UP000031624">
    <property type="component" value="Chromosome"/>
</dbReference>
<dbReference type="Gene3D" id="1.10.287.180">
    <property type="entry name" value="Transcription elongation factor, GreA/GreB, N-terminal domain"/>
    <property type="match status" value="1"/>
</dbReference>
<dbReference type="NCBIfam" id="NF001263">
    <property type="entry name" value="PRK00226.1-4"/>
    <property type="match status" value="1"/>
</dbReference>
<organism evidence="12 13">
    <name type="scientific">Candidatus Portiera aleyrodidarum MED</name>
    <name type="common">Bemisia tabaci</name>
    <dbReference type="NCBI Taxonomy" id="1163752"/>
    <lineage>
        <taxon>Bacteria</taxon>
        <taxon>Pseudomonadati</taxon>
        <taxon>Pseudomonadota</taxon>
        <taxon>Gammaproteobacteria</taxon>
        <taxon>Candidatus Johnevansiales</taxon>
        <taxon>Candidatus Johnevansiaceae</taxon>
        <taxon>Candidatus Portiera</taxon>
    </lineage>
</organism>
<proteinExistence type="inferred from homology"/>
<dbReference type="GO" id="GO:0006354">
    <property type="term" value="P:DNA-templated transcription elongation"/>
    <property type="evidence" value="ECO:0007669"/>
    <property type="project" value="TreeGrafter"/>
</dbReference>
<keyword evidence="4 8" id="KW-0238">DNA-binding</keyword>
<dbReference type="Gene3D" id="3.10.50.30">
    <property type="entry name" value="Transcription elongation factor, GreA/GreB, C-terminal domain"/>
    <property type="match status" value="1"/>
</dbReference>
<dbReference type="GO" id="GO:0003746">
    <property type="term" value="F:translation elongation factor activity"/>
    <property type="evidence" value="ECO:0007669"/>
    <property type="project" value="UniProtKB-KW"/>
</dbReference>
<evidence type="ECO:0000256" key="7">
    <source>
        <dbReference type="ARBA" id="ARBA00030776"/>
    </source>
</evidence>
<evidence type="ECO:0000259" key="10">
    <source>
        <dbReference type="Pfam" id="PF01272"/>
    </source>
</evidence>
<dbReference type="GO" id="GO:0032784">
    <property type="term" value="P:regulation of DNA-templated transcription elongation"/>
    <property type="evidence" value="ECO:0007669"/>
    <property type="project" value="UniProtKB-UniRule"/>
</dbReference>
<dbReference type="InterPro" id="IPR036805">
    <property type="entry name" value="Tscrpt_elong_fac_GreA/B_N_sf"/>
</dbReference>
<evidence type="ECO:0000256" key="4">
    <source>
        <dbReference type="ARBA" id="ARBA00023125"/>
    </source>
</evidence>
<comment type="similarity">
    <text evidence="1 8 9">Belongs to the GreA/GreB family.</text>
</comment>
<dbReference type="NCBIfam" id="TIGR01462">
    <property type="entry name" value="greA"/>
    <property type="match status" value="1"/>
</dbReference>
<dbReference type="InterPro" id="IPR018151">
    <property type="entry name" value="TF_GreA/GreB_CS"/>
</dbReference>
<dbReference type="FunFam" id="3.10.50.30:FF:000001">
    <property type="entry name" value="Transcription elongation factor GreA"/>
    <property type="match status" value="1"/>
</dbReference>
<dbReference type="GeneID" id="66280049"/>
<evidence type="ECO:0000256" key="8">
    <source>
        <dbReference type="HAMAP-Rule" id="MF_00105"/>
    </source>
</evidence>
<dbReference type="FunFam" id="1.10.287.180:FF:000001">
    <property type="entry name" value="Transcription elongation factor GreA"/>
    <property type="match status" value="1"/>
</dbReference>
<evidence type="ECO:0000256" key="2">
    <source>
        <dbReference type="ARBA" id="ARBA00013729"/>
    </source>
</evidence>
<dbReference type="AlphaFoldDB" id="A0AAU8RQV1"/>
<dbReference type="GO" id="GO:0003677">
    <property type="term" value="F:DNA binding"/>
    <property type="evidence" value="ECO:0007669"/>
    <property type="project" value="UniProtKB-UniRule"/>
</dbReference>
<evidence type="ECO:0000256" key="1">
    <source>
        <dbReference type="ARBA" id="ARBA00008213"/>
    </source>
</evidence>
<dbReference type="HAMAP" id="MF_00105">
    <property type="entry name" value="GreA_GreB"/>
    <property type="match status" value="1"/>
</dbReference>
<dbReference type="PANTHER" id="PTHR30437">
    <property type="entry name" value="TRANSCRIPTION ELONGATION FACTOR GREA"/>
    <property type="match status" value="1"/>
</dbReference>
<dbReference type="GO" id="GO:0070063">
    <property type="term" value="F:RNA polymerase binding"/>
    <property type="evidence" value="ECO:0007669"/>
    <property type="project" value="InterPro"/>
</dbReference>
<dbReference type="PANTHER" id="PTHR30437:SF4">
    <property type="entry name" value="TRANSCRIPTION ELONGATION FACTOR GREA"/>
    <property type="match status" value="1"/>
</dbReference>
<accession>A0AAU8RQV1</accession>
<dbReference type="PROSITE" id="PS00830">
    <property type="entry name" value="GREAB_2"/>
    <property type="match status" value="1"/>
</dbReference>
<comment type="function">
    <text evidence="6 8 9">Necessary for efficient RNA polymerase transcription elongation past template-encoded arresting sites. The arresting sites in DNA have the property of trapping a certain fraction of elongating RNA polymerases that pass through, resulting in locked ternary complexes. Cleavage of the nascent transcript by cleavage factors such as GreA or GreB allows the resumption of elongation from the new 3'terminus. GreA releases sequences of 2 to 3 nucleotides.</text>
</comment>
<evidence type="ECO:0000256" key="5">
    <source>
        <dbReference type="ARBA" id="ARBA00023163"/>
    </source>
</evidence>
<protein>
    <recommendedName>
        <fullName evidence="2 8">Transcription elongation factor GreA</fullName>
    </recommendedName>
    <alternativeName>
        <fullName evidence="7 8">Transcript cleavage factor GreA</fullName>
    </alternativeName>
</protein>
<feature type="domain" description="Transcription elongation factor GreA/GreB N-terminal" evidence="11">
    <location>
        <begin position="9"/>
        <end position="78"/>
    </location>
</feature>
<keyword evidence="5 8" id="KW-0804">Transcription</keyword>
<dbReference type="PIRSF" id="PIRSF006092">
    <property type="entry name" value="GreA_GreB"/>
    <property type="match status" value="1"/>
</dbReference>
<dbReference type="PROSITE" id="PS00829">
    <property type="entry name" value="GREAB_1"/>
    <property type="match status" value="1"/>
</dbReference>
<keyword evidence="3 8" id="KW-0805">Transcription regulation</keyword>
<evidence type="ECO:0000256" key="3">
    <source>
        <dbReference type="ARBA" id="ARBA00023015"/>
    </source>
</evidence>
<reference evidence="12 13" key="1">
    <citation type="submission" date="2014-04" db="EMBL/GenBank/DDBJ databases">
        <title>Genome reduction and metabolic complementation of the dual endosymbionts in the whitefly Bemisia tabaci.</title>
        <authorList>
            <person name="Rao Q."/>
            <person name="Rollat-Farnier P.-A."/>
            <person name="Zhang Z.-X."/>
            <person name="Santos-Garcia D."/>
            <person name="Silva F.J."/>
            <person name="Moya A."/>
            <person name="Zhu D.-T."/>
            <person name="Klein C.C."/>
            <person name="Vavre F."/>
            <person name="Sagot M.-F."/>
            <person name="Liu S.-S."/>
            <person name="Mouton L."/>
            <person name="Wang X.-W."/>
        </authorList>
    </citation>
    <scope>NUCLEOTIDE SEQUENCE [LARGE SCALE GENOMIC DNA]</scope>
    <source>
        <strain evidence="12 13">BT-Q</strain>
    </source>
</reference>
<dbReference type="KEGG" id="paly:O3E_01095"/>
<gene>
    <name evidence="8 12" type="primary">greA</name>
    <name evidence="12" type="ORF">O3E_01095</name>
</gene>
<evidence type="ECO:0000256" key="9">
    <source>
        <dbReference type="RuleBase" id="RU000556"/>
    </source>
</evidence>
<sequence>MMDSAKKIHMTKEGERQLKKELKKLKTIDRKKIIKDIYEARKHGDLKENAEYHSAIEQQCLLERRIKEIENKIANAHVIDITKIYQNGKIIFGTTVTLVNLLYKKKIKYKIVGEDEANIKKKKISITSPIARALIGKKRGDIVTVNTPGGVVKYEINLIEFL</sequence>
<dbReference type="InterPro" id="IPR028624">
    <property type="entry name" value="Tscrpt_elong_fac_GreA/B"/>
</dbReference>
<dbReference type="RefSeq" id="WP_014895091.1">
    <property type="nucleotide sequence ID" value="NZ_CP007563.1"/>
</dbReference>
<dbReference type="InterPro" id="IPR023459">
    <property type="entry name" value="Tscrpt_elong_fac_GreA/B_fam"/>
</dbReference>
<dbReference type="Pfam" id="PF01272">
    <property type="entry name" value="GreA_GreB"/>
    <property type="match status" value="1"/>
</dbReference>
<dbReference type="InterPro" id="IPR001437">
    <property type="entry name" value="Tscrpt_elong_fac_GreA/B_C"/>
</dbReference>
<evidence type="ECO:0000256" key="6">
    <source>
        <dbReference type="ARBA" id="ARBA00024916"/>
    </source>
</evidence>
<dbReference type="InterPro" id="IPR022691">
    <property type="entry name" value="Tscrpt_elong_fac_GreA/B_N"/>
</dbReference>
<dbReference type="InterPro" id="IPR036953">
    <property type="entry name" value="GreA/GreB_C_sf"/>
</dbReference>
<dbReference type="InterPro" id="IPR006359">
    <property type="entry name" value="Tscrpt_elong_fac_GreA"/>
</dbReference>
<name>A0AAU8RQV1_9GAMM</name>
<evidence type="ECO:0000259" key="11">
    <source>
        <dbReference type="Pfam" id="PF03449"/>
    </source>
</evidence>
<evidence type="ECO:0000313" key="13">
    <source>
        <dbReference type="Proteomes" id="UP000031624"/>
    </source>
</evidence>
<keyword evidence="12" id="KW-0251">Elongation factor</keyword>
<dbReference type="SUPFAM" id="SSF54534">
    <property type="entry name" value="FKBP-like"/>
    <property type="match status" value="1"/>
</dbReference>
<dbReference type="EMBL" id="CP007563">
    <property type="protein sequence ID" value="AJF24122.1"/>
    <property type="molecule type" value="Genomic_DNA"/>
</dbReference>
<dbReference type="NCBIfam" id="NF001261">
    <property type="entry name" value="PRK00226.1-2"/>
    <property type="match status" value="1"/>
</dbReference>
<evidence type="ECO:0000313" key="12">
    <source>
        <dbReference type="EMBL" id="AJF24122.1"/>
    </source>
</evidence>
<dbReference type="Pfam" id="PF03449">
    <property type="entry name" value="GreA_GreB_N"/>
    <property type="match status" value="1"/>
</dbReference>
<dbReference type="SUPFAM" id="SSF46557">
    <property type="entry name" value="GreA transcript cleavage protein, N-terminal domain"/>
    <property type="match status" value="1"/>
</dbReference>
<feature type="domain" description="Transcription elongation factor GreA/GreB C-terminal" evidence="10">
    <location>
        <begin position="86"/>
        <end position="160"/>
    </location>
</feature>
<dbReference type="NCBIfam" id="NF001264">
    <property type="entry name" value="PRK00226.1-5"/>
    <property type="match status" value="1"/>
</dbReference>
<keyword evidence="12" id="KW-0648">Protein biosynthesis</keyword>